<proteinExistence type="predicted"/>
<dbReference type="HOGENOM" id="CLU_3283103_0_0_3"/>
<evidence type="ECO:0000313" key="2">
    <source>
        <dbReference type="Proteomes" id="UP000000268"/>
    </source>
</evidence>
<dbReference type="KEGG" id="amr:AM1_1356"/>
<evidence type="ECO:0000313" key="1">
    <source>
        <dbReference type="EMBL" id="ABW26388.1"/>
    </source>
</evidence>
<organism evidence="1 2">
    <name type="scientific">Acaryochloris marina (strain MBIC 11017)</name>
    <dbReference type="NCBI Taxonomy" id="329726"/>
    <lineage>
        <taxon>Bacteria</taxon>
        <taxon>Bacillati</taxon>
        <taxon>Cyanobacteriota</taxon>
        <taxon>Cyanophyceae</taxon>
        <taxon>Acaryochloridales</taxon>
        <taxon>Acaryochloridaceae</taxon>
        <taxon>Acaryochloris</taxon>
    </lineage>
</organism>
<dbReference type="EMBL" id="CP000828">
    <property type="protein sequence ID" value="ABW26388.1"/>
    <property type="molecule type" value="Genomic_DNA"/>
</dbReference>
<name>B0C6G7_ACAM1</name>
<dbReference type="Proteomes" id="UP000000268">
    <property type="component" value="Chromosome"/>
</dbReference>
<protein>
    <submittedName>
        <fullName evidence="1">Uncharacterized protein</fullName>
    </submittedName>
</protein>
<dbReference type="AlphaFoldDB" id="B0C6G7"/>
<sequence length="40" mass="4753">MKIDQTICKTEKSLDTHETFNITFFNLLIQHKTSSSDYHH</sequence>
<accession>B0C6G7</accession>
<reference evidence="1 2" key="1">
    <citation type="journal article" date="2008" name="Proc. Natl. Acad. Sci. U.S.A.">
        <title>Niche adaptation and genome expansion in the chlorophyll d-producing cyanobacterium Acaryochloris marina.</title>
        <authorList>
            <person name="Swingley W.D."/>
            <person name="Chen M."/>
            <person name="Cheung P.C."/>
            <person name="Conrad A.L."/>
            <person name="Dejesa L.C."/>
            <person name="Hao J."/>
            <person name="Honchak B.M."/>
            <person name="Karbach L.E."/>
            <person name="Kurdoglu A."/>
            <person name="Lahiri S."/>
            <person name="Mastrian S.D."/>
            <person name="Miyashita H."/>
            <person name="Page L."/>
            <person name="Ramakrishna P."/>
            <person name="Satoh S."/>
            <person name="Sattley W.M."/>
            <person name="Shimada Y."/>
            <person name="Taylor H.L."/>
            <person name="Tomo T."/>
            <person name="Tsuchiya T."/>
            <person name="Wang Z.T."/>
            <person name="Raymond J."/>
            <person name="Mimuro M."/>
            <person name="Blankenship R.E."/>
            <person name="Touchman J.W."/>
        </authorList>
    </citation>
    <scope>NUCLEOTIDE SEQUENCE [LARGE SCALE GENOMIC DNA]</scope>
    <source>
        <strain evidence="2">MBIC 11017</strain>
    </source>
</reference>
<gene>
    <name evidence="1" type="ordered locus">AM1_1356</name>
</gene>
<keyword evidence="2" id="KW-1185">Reference proteome</keyword>